<protein>
    <recommendedName>
        <fullName evidence="1">RNA polymerase sigma-70 region 2 domain-containing protein</fullName>
    </recommendedName>
</protein>
<dbReference type="InterPro" id="IPR007627">
    <property type="entry name" value="RNA_pol_sigma70_r2"/>
</dbReference>
<feature type="domain" description="RNA polymerase sigma-70 region 2" evidence="1">
    <location>
        <begin position="37"/>
        <end position="86"/>
    </location>
</feature>
<dbReference type="EMBL" id="PSKQ01000019">
    <property type="protein sequence ID" value="MBE8721202.1"/>
    <property type="molecule type" value="Genomic_DNA"/>
</dbReference>
<proteinExistence type="predicted"/>
<dbReference type="Pfam" id="PF04542">
    <property type="entry name" value="Sigma70_r2"/>
    <property type="match status" value="1"/>
</dbReference>
<evidence type="ECO:0000313" key="2">
    <source>
        <dbReference type="EMBL" id="MBE8721202.1"/>
    </source>
</evidence>
<dbReference type="SUPFAM" id="SSF88946">
    <property type="entry name" value="Sigma2 domain of RNA polymerase sigma factors"/>
    <property type="match status" value="1"/>
</dbReference>
<evidence type="ECO:0000313" key="3">
    <source>
        <dbReference type="Proteomes" id="UP000618319"/>
    </source>
</evidence>
<reference evidence="2 3" key="1">
    <citation type="submission" date="2018-02" db="EMBL/GenBank/DDBJ databases">
        <title>Sphingobacterium KA21.</title>
        <authorList>
            <person name="Vasarhelyi B.M."/>
            <person name="Deshmukh S."/>
            <person name="Balint B."/>
            <person name="Kukolya J."/>
        </authorList>
    </citation>
    <scope>NUCLEOTIDE SEQUENCE [LARGE SCALE GENOMIC DNA]</scope>
    <source>
        <strain evidence="2 3">Ka21</strain>
    </source>
</reference>
<accession>A0ABR9T764</accession>
<dbReference type="Proteomes" id="UP000618319">
    <property type="component" value="Unassembled WGS sequence"/>
</dbReference>
<dbReference type="RefSeq" id="WP_196938429.1">
    <property type="nucleotide sequence ID" value="NZ_MU158689.1"/>
</dbReference>
<sequence length="184" mass="21978">MNDIDTVLEQCKTTSFEKFYSANFLKIKLSLLFLGVDEESAKDLAQESFARLWVNWDTIENDMARKKFARVVSKNLWIDKYRKLKKEEEFVTAASRDIDLFEHDVFYKDLLEATNKALWKYDSVKKEMYREIKVNGASYKEVCEKFEVNIKTLERYMTEMSKSVKEFLKKHYPHMSLLAFLLKF</sequence>
<dbReference type="InterPro" id="IPR013325">
    <property type="entry name" value="RNA_pol_sigma_r2"/>
</dbReference>
<dbReference type="Gene3D" id="1.10.1740.10">
    <property type="match status" value="1"/>
</dbReference>
<evidence type="ECO:0000259" key="1">
    <source>
        <dbReference type="Pfam" id="PF04542"/>
    </source>
</evidence>
<keyword evidence="3" id="KW-1185">Reference proteome</keyword>
<comment type="caution">
    <text evidence="2">The sequence shown here is derived from an EMBL/GenBank/DDBJ whole genome shotgun (WGS) entry which is preliminary data.</text>
</comment>
<gene>
    <name evidence="2" type="ORF">C4F40_10750</name>
</gene>
<name>A0ABR9T764_9SPHI</name>
<organism evidence="2 3">
    <name type="scientific">Sphingobacterium pedocola</name>
    <dbReference type="NCBI Taxonomy" id="2082722"/>
    <lineage>
        <taxon>Bacteria</taxon>
        <taxon>Pseudomonadati</taxon>
        <taxon>Bacteroidota</taxon>
        <taxon>Sphingobacteriia</taxon>
        <taxon>Sphingobacteriales</taxon>
        <taxon>Sphingobacteriaceae</taxon>
        <taxon>Sphingobacterium</taxon>
    </lineage>
</organism>